<dbReference type="Gene3D" id="1.10.10.2910">
    <property type="match status" value="1"/>
</dbReference>
<dbReference type="AlphaFoldDB" id="A0A7V8HR62"/>
<dbReference type="InterPro" id="IPR010359">
    <property type="entry name" value="IrrE_HExxH"/>
</dbReference>
<proteinExistence type="predicted"/>
<evidence type="ECO:0000313" key="3">
    <source>
        <dbReference type="Proteomes" id="UP000029109"/>
    </source>
</evidence>
<gene>
    <name evidence="2" type="ORF">BPULL_1090</name>
</gene>
<dbReference type="Pfam" id="PF06114">
    <property type="entry name" value="Peptidase_M78"/>
    <property type="match status" value="1"/>
</dbReference>
<protein>
    <submittedName>
        <fullName evidence="2">Helix-turn-helix domain-containing protein</fullName>
    </submittedName>
</protein>
<name>A0A7V8HR62_9BIFI</name>
<evidence type="ECO:0000313" key="2">
    <source>
        <dbReference type="EMBL" id="KFI83789.1"/>
    </source>
</evidence>
<dbReference type="Proteomes" id="UP000029109">
    <property type="component" value="Unassembled WGS sequence"/>
</dbReference>
<feature type="domain" description="IrrE N-terminal-like" evidence="1">
    <location>
        <begin position="111"/>
        <end position="229"/>
    </location>
</feature>
<organism evidence="2 3">
    <name type="scientific">Bifidobacterium pullorum</name>
    <dbReference type="NCBI Taxonomy" id="78448"/>
    <lineage>
        <taxon>Bacteria</taxon>
        <taxon>Bacillati</taxon>
        <taxon>Actinomycetota</taxon>
        <taxon>Actinomycetes</taxon>
        <taxon>Bifidobacteriales</taxon>
        <taxon>Bifidobacteriaceae</taxon>
        <taxon>Bifidobacterium</taxon>
    </lineage>
</organism>
<dbReference type="InterPro" id="IPR052345">
    <property type="entry name" value="Rad_response_metalloprotease"/>
</dbReference>
<sequence length="336" mass="37235">MGKARSLADVLGVNPSFFTGLPGDPSIEDLAADRVWFRSLRKSSARQRKSAIGHGRNALLFFHWITDHFMLPDNDLPDCAEESISPKQCAAVLRDEWGYGENPLPSMLNLAEAHGIRAFSMPDVGREVDAFSFVFDGVPYIAVDTHKTPERIRFDIAHEVGHLLMHEAMFTEADRAVRDAEKEAHDFAANLLMPERRVEALLPHHASLQQILEAKRYFRVSAFAMAYRAHILGRLTDWEYRSVCSELSARGYRTGEPKGIPMETSQVFTFIAQSNHAKGISTSTIAEETGLSTKELHGLSFGNLIAVTGGNKSAKDSAGSTTRPQLTLHVNTRMNG</sequence>
<dbReference type="PANTHER" id="PTHR43236:SF1">
    <property type="entry name" value="BLL7220 PROTEIN"/>
    <property type="match status" value="1"/>
</dbReference>
<reference evidence="2 3" key="1">
    <citation type="submission" date="2014-03" db="EMBL/GenBank/DDBJ databases">
        <title>Genomics of Bifidobacteria.</title>
        <authorList>
            <person name="Ventura M."/>
            <person name="Milani C."/>
            <person name="Lugli G.A."/>
        </authorList>
    </citation>
    <scope>NUCLEOTIDE SEQUENCE [LARGE SCALE GENOMIC DNA]</scope>
    <source>
        <strain evidence="2 3">LMG 21816</strain>
    </source>
</reference>
<comment type="caution">
    <text evidence="2">The sequence shown here is derived from an EMBL/GenBank/DDBJ whole genome shotgun (WGS) entry which is preliminary data.</text>
</comment>
<dbReference type="EMBL" id="JGZJ01000005">
    <property type="protein sequence ID" value="KFI83789.1"/>
    <property type="molecule type" value="Genomic_DNA"/>
</dbReference>
<evidence type="ECO:0000259" key="1">
    <source>
        <dbReference type="Pfam" id="PF06114"/>
    </source>
</evidence>
<accession>A0A7V8HR62</accession>
<dbReference type="PANTHER" id="PTHR43236">
    <property type="entry name" value="ANTITOXIN HIGA1"/>
    <property type="match status" value="1"/>
</dbReference>